<organism evidence="3 4">
    <name type="scientific">Methylomarinum roseum</name>
    <dbReference type="NCBI Taxonomy" id="3067653"/>
    <lineage>
        <taxon>Bacteria</taxon>
        <taxon>Pseudomonadati</taxon>
        <taxon>Pseudomonadota</taxon>
        <taxon>Gammaproteobacteria</taxon>
        <taxon>Methylococcales</taxon>
        <taxon>Methylococcaceae</taxon>
        <taxon>Methylomarinum</taxon>
    </lineage>
</organism>
<feature type="chain" id="PRO_5043728235" evidence="1">
    <location>
        <begin position="22"/>
        <end position="164"/>
    </location>
</feature>
<dbReference type="PANTHER" id="PTHR42852">
    <property type="entry name" value="THIOL:DISULFIDE INTERCHANGE PROTEIN DSBE"/>
    <property type="match status" value="1"/>
</dbReference>
<dbReference type="KEGG" id="mech:Q9L42_003160"/>
<evidence type="ECO:0000313" key="3">
    <source>
        <dbReference type="EMBL" id="XBS21134.1"/>
    </source>
</evidence>
<dbReference type="PANTHER" id="PTHR42852:SF18">
    <property type="entry name" value="CHROMOSOME UNDETERMINED SCAFFOLD_47, WHOLE GENOME SHOTGUN SEQUENCE"/>
    <property type="match status" value="1"/>
</dbReference>
<dbReference type="SUPFAM" id="SSF52833">
    <property type="entry name" value="Thioredoxin-like"/>
    <property type="match status" value="1"/>
</dbReference>
<feature type="domain" description="Thioredoxin" evidence="2">
    <location>
        <begin position="9"/>
        <end position="163"/>
    </location>
</feature>
<dbReference type="RefSeq" id="WP_305909876.1">
    <property type="nucleotide sequence ID" value="NZ_CP157743.1"/>
</dbReference>
<evidence type="ECO:0000313" key="4">
    <source>
        <dbReference type="Proteomes" id="UP001225378"/>
    </source>
</evidence>
<dbReference type="CDD" id="cd02966">
    <property type="entry name" value="TlpA_like_family"/>
    <property type="match status" value="1"/>
</dbReference>
<feature type="signal peptide" evidence="1">
    <location>
        <begin position="1"/>
        <end position="21"/>
    </location>
</feature>
<protein>
    <submittedName>
        <fullName evidence="3">TlpA disulfide reductase family protein</fullName>
    </submittedName>
</protein>
<keyword evidence="4" id="KW-1185">Reference proteome</keyword>
<sequence length="164" mass="18490">MIIKPAHFLSLALLFPLQTSAAESGELVPACHPSDFNDNRTLQLADFMGKVVYVDFWASWCPTCKKSFPSLNRLHDELKQRDFAILAINVDEEKSDAEKFLHHNPVDFSIAYDGEGDCPRSFGVMAMPTSYIIDKNGIIRDVHVGFDDDSIDKIRTRVLSLLDE</sequence>
<dbReference type="Pfam" id="PF08534">
    <property type="entry name" value="Redoxin"/>
    <property type="match status" value="1"/>
</dbReference>
<accession>A0AAU7NW06</accession>
<evidence type="ECO:0000259" key="2">
    <source>
        <dbReference type="PROSITE" id="PS51352"/>
    </source>
</evidence>
<dbReference type="InterPro" id="IPR013740">
    <property type="entry name" value="Redoxin"/>
</dbReference>
<name>A0AAU7NW06_9GAMM</name>
<dbReference type="InterPro" id="IPR036249">
    <property type="entry name" value="Thioredoxin-like_sf"/>
</dbReference>
<dbReference type="EMBL" id="CP157743">
    <property type="protein sequence ID" value="XBS21134.1"/>
    <property type="molecule type" value="Genomic_DNA"/>
</dbReference>
<dbReference type="Gene3D" id="3.40.30.10">
    <property type="entry name" value="Glutaredoxin"/>
    <property type="match status" value="1"/>
</dbReference>
<reference evidence="3 4" key="1">
    <citation type="journal article" date="2024" name="Microbiology">
        <title>Methylomarinum rosea sp. nov., a novel halophilic methanotrophic bacterium from the hypersaline Lake Elton.</title>
        <authorList>
            <person name="Suleimanov R.Z."/>
            <person name="Oshkin I.Y."/>
            <person name="Danilova O.V."/>
            <person name="Suzina N.E."/>
            <person name="Dedysh S.N."/>
        </authorList>
    </citation>
    <scope>NUCLEOTIDE SEQUENCE [LARGE SCALE GENOMIC DNA]</scope>
    <source>
        <strain evidence="3 4">Ch1-1</strain>
    </source>
</reference>
<proteinExistence type="predicted"/>
<evidence type="ECO:0000256" key="1">
    <source>
        <dbReference type="SAM" id="SignalP"/>
    </source>
</evidence>
<dbReference type="PROSITE" id="PS51352">
    <property type="entry name" value="THIOREDOXIN_2"/>
    <property type="match status" value="1"/>
</dbReference>
<dbReference type="GO" id="GO:0016491">
    <property type="term" value="F:oxidoreductase activity"/>
    <property type="evidence" value="ECO:0007669"/>
    <property type="project" value="InterPro"/>
</dbReference>
<dbReference type="Proteomes" id="UP001225378">
    <property type="component" value="Chromosome"/>
</dbReference>
<dbReference type="InterPro" id="IPR050553">
    <property type="entry name" value="Thioredoxin_ResA/DsbE_sf"/>
</dbReference>
<keyword evidence="1" id="KW-0732">Signal</keyword>
<dbReference type="InterPro" id="IPR013766">
    <property type="entry name" value="Thioredoxin_domain"/>
</dbReference>
<gene>
    <name evidence="3" type="ORF">Q9L42_003160</name>
</gene>
<dbReference type="AlphaFoldDB" id="A0AAU7NW06"/>